<dbReference type="InterPro" id="IPR016161">
    <property type="entry name" value="Ald_DH/histidinol_DH"/>
</dbReference>
<feature type="active site" evidence="5 6">
    <location>
        <position position="229"/>
    </location>
</feature>
<evidence type="ECO:0000256" key="4">
    <source>
        <dbReference type="PIRNR" id="PIRNR036492"/>
    </source>
</evidence>
<dbReference type="InterPro" id="IPR016162">
    <property type="entry name" value="Ald_DH_N"/>
</dbReference>
<evidence type="ECO:0000256" key="1">
    <source>
        <dbReference type="ARBA" id="ARBA00009986"/>
    </source>
</evidence>
<reference evidence="9 10" key="1">
    <citation type="submission" date="2019-11" db="EMBL/GenBank/DDBJ databases">
        <authorList>
            <person name="Holert J."/>
        </authorList>
    </citation>
    <scope>NUCLEOTIDE SEQUENCE [LARGE SCALE GENOMIC DNA]</scope>
    <source>
        <strain evidence="9">BC3_2A</strain>
    </source>
</reference>
<dbReference type="GO" id="GO:0006081">
    <property type="term" value="P:aldehyde metabolic process"/>
    <property type="evidence" value="ECO:0007669"/>
    <property type="project" value="InterPro"/>
</dbReference>
<evidence type="ECO:0000313" key="10">
    <source>
        <dbReference type="Proteomes" id="UP000439591"/>
    </source>
</evidence>
<evidence type="ECO:0000256" key="6">
    <source>
        <dbReference type="PROSITE-ProRule" id="PRU10007"/>
    </source>
</evidence>
<evidence type="ECO:0000256" key="2">
    <source>
        <dbReference type="ARBA" id="ARBA00023002"/>
    </source>
</evidence>
<evidence type="ECO:0000256" key="3">
    <source>
        <dbReference type="ARBA" id="ARBA00023027"/>
    </source>
</evidence>
<accession>A0A5S9PJJ5</accession>
<comment type="similarity">
    <text evidence="1 4 7">Belongs to the aldehyde dehydrogenase family.</text>
</comment>
<dbReference type="InterPro" id="IPR015590">
    <property type="entry name" value="Aldehyde_DH_dom"/>
</dbReference>
<evidence type="ECO:0000313" key="9">
    <source>
        <dbReference type="EMBL" id="CAA0104178.1"/>
    </source>
</evidence>
<evidence type="ECO:0000256" key="7">
    <source>
        <dbReference type="RuleBase" id="RU003345"/>
    </source>
</evidence>
<feature type="domain" description="Aldehyde dehydrogenase" evidence="8">
    <location>
        <begin position="14"/>
        <end position="454"/>
    </location>
</feature>
<dbReference type="InterPro" id="IPR016163">
    <property type="entry name" value="Ald_DH_C"/>
</dbReference>
<organism evidence="9 10">
    <name type="scientific">Zhongshania aliphaticivorans</name>
    <dbReference type="NCBI Taxonomy" id="1470434"/>
    <lineage>
        <taxon>Bacteria</taxon>
        <taxon>Pseudomonadati</taxon>
        <taxon>Pseudomonadota</taxon>
        <taxon>Gammaproteobacteria</taxon>
        <taxon>Cellvibrionales</taxon>
        <taxon>Spongiibacteraceae</taxon>
        <taxon>Zhongshania</taxon>
    </lineage>
</organism>
<keyword evidence="3" id="KW-0520">NAD</keyword>
<name>A0A5S9PJJ5_9GAMM</name>
<feature type="active site" evidence="5">
    <location>
        <position position="263"/>
    </location>
</feature>
<dbReference type="GO" id="GO:0004029">
    <property type="term" value="F:aldehyde dehydrogenase (NAD+) activity"/>
    <property type="evidence" value="ECO:0007669"/>
    <property type="project" value="TreeGrafter"/>
</dbReference>
<dbReference type="AlphaFoldDB" id="A0A5S9PJJ5"/>
<evidence type="ECO:0000256" key="5">
    <source>
        <dbReference type="PIRSR" id="PIRSR036492-1"/>
    </source>
</evidence>
<dbReference type="InterPro" id="IPR012394">
    <property type="entry name" value="Aldehyde_DH_NAD(P)"/>
</dbReference>
<dbReference type="PANTHER" id="PTHR43570">
    <property type="entry name" value="ALDEHYDE DEHYDROGENASE"/>
    <property type="match status" value="1"/>
</dbReference>
<dbReference type="RefSeq" id="WP_159287815.1">
    <property type="nucleotide sequence ID" value="NZ_CACSIM010000003.1"/>
</dbReference>
<dbReference type="InterPro" id="IPR029510">
    <property type="entry name" value="Ald_DH_CS_GLU"/>
</dbReference>
<protein>
    <recommendedName>
        <fullName evidence="4">Aldehyde dehydrogenase</fullName>
    </recommendedName>
</protein>
<keyword evidence="2 4" id="KW-0560">Oxidoreductase</keyword>
<dbReference type="Gene3D" id="3.40.605.10">
    <property type="entry name" value="Aldehyde Dehydrogenase, Chain A, domain 1"/>
    <property type="match status" value="1"/>
</dbReference>
<dbReference type="Pfam" id="PF00171">
    <property type="entry name" value="Aldedh"/>
    <property type="match status" value="1"/>
</dbReference>
<dbReference type="GO" id="GO:0005737">
    <property type="term" value="C:cytoplasm"/>
    <property type="evidence" value="ECO:0007669"/>
    <property type="project" value="TreeGrafter"/>
</dbReference>
<dbReference type="PIRSF" id="PIRSF036492">
    <property type="entry name" value="ALDH"/>
    <property type="match status" value="1"/>
</dbReference>
<gene>
    <name evidence="9" type="primary">calB_4</name>
    <name evidence="9" type="ORF">KFEGEMFD_02107</name>
</gene>
<dbReference type="Gene3D" id="3.40.309.10">
    <property type="entry name" value="Aldehyde Dehydrogenase, Chain A, domain 2"/>
    <property type="match status" value="1"/>
</dbReference>
<evidence type="ECO:0000259" key="8">
    <source>
        <dbReference type="Pfam" id="PF00171"/>
    </source>
</evidence>
<sequence length="486" mass="53860">MNTHDRAVEGIDNLELLSNSELQLAFNRVKAAYNTKGAFSFSERKEKLKKMAILLDENRNAIINALSADFGHRAIEETRISEIANTVANIDYAVSHLHKWMRPKLRSTSMWFLPGQNRVMPQALGVVGVMVPWNYPVNLAISPLAAALAAGNRCLIKVSELTPKTEVILRTILAQVFDDSEVVVVGGDATVAAEFASLPFDHLLFTGSTAIGKKVMSAAAHNLTPVTLELGGKNPVVIEEDYFLGEACHRILWGKTYNAGQTCAAPDYALIPKGAINDFRVWSSRHYRSLFPCGAMSMDYTSIINQSHFNRLQDLVDDARNKGAEILQLEDFTDQHRKHRKFPFTLIFNPSLDSKVMKEEIFGPILPIIEVNGLDEAIQFVNERSRPLAIYHFTDSTESKNKLAEKVVAGGMTVNDVMLQYLQPSQPFGGVGGSGFGAYHGEEGFKTFSHMKAIFSQRGFGSFTGIKLLYPPYGMLGRLIIKLMRG</sequence>
<dbReference type="PANTHER" id="PTHR43570:SF20">
    <property type="entry name" value="ALDEHYDE DEHYDROGENASE ALDX-RELATED"/>
    <property type="match status" value="1"/>
</dbReference>
<dbReference type="SUPFAM" id="SSF53720">
    <property type="entry name" value="ALDH-like"/>
    <property type="match status" value="1"/>
</dbReference>
<dbReference type="PROSITE" id="PS00687">
    <property type="entry name" value="ALDEHYDE_DEHYDR_GLU"/>
    <property type="match status" value="1"/>
</dbReference>
<proteinExistence type="inferred from homology"/>
<dbReference type="EMBL" id="CACSIM010000003">
    <property type="protein sequence ID" value="CAA0104178.1"/>
    <property type="molecule type" value="Genomic_DNA"/>
</dbReference>
<dbReference type="Proteomes" id="UP000439591">
    <property type="component" value="Unassembled WGS sequence"/>
</dbReference>